<name>A0ABV7AA71_9BACI</name>
<feature type="transmembrane region" description="Helical" evidence="1">
    <location>
        <begin position="32"/>
        <end position="59"/>
    </location>
</feature>
<dbReference type="InterPro" id="IPR036259">
    <property type="entry name" value="MFS_trans_sf"/>
</dbReference>
<comment type="caution">
    <text evidence="2">The sequence shown here is derived from an EMBL/GenBank/DDBJ whole genome shotgun (WGS) entry which is preliminary data.</text>
</comment>
<sequence>MANTAIENGQQYNSAKLWQIGLFALNNTATNLYLFIIGFVSYYATGIAGLTVVVVSAVIGLSRVFDAVTDPIIGFIIDKTESKFGKFRPLMILGNAILAGSVLIMYNVTHSLPEALQLPFFIVMYAIYIVGYTFQTATTKAAQTVLTNDPKQRPLFSIFDATYNIGVFTGGQIFVASYLVDKHGDFTMSLFTELNTYGIVLSGIFTILAVIAINNRDRKEFYGLADGTVQTKFRDYWPILKGNRPLQMLVIAASTDKIAGMVLRQPAVYIMFFGIMMGDYALSGTVSLVTIVPTLLITFLGVRLATKTGLKNALVKATWLGIITAFLLVGFFLLIEPSTISLENIGLTTIIFLLLYAVLRGIESLTPAIVIPMIADVSDYETYKTGRYVPGMLGTIFSFIDKVMSSLAPALVGITVGFIGYENEFPQLGEALTTPLLVATLVLMFGIPIVGWLITLTAMHFYHLDEKKMEEVQTAIAEVKEKVKEEESPAI</sequence>
<keyword evidence="1" id="KW-0472">Membrane</keyword>
<feature type="transmembrane region" description="Helical" evidence="1">
    <location>
        <begin position="317"/>
        <end position="335"/>
    </location>
</feature>
<evidence type="ECO:0000256" key="1">
    <source>
        <dbReference type="SAM" id="Phobius"/>
    </source>
</evidence>
<protein>
    <submittedName>
        <fullName evidence="2">MFS transporter</fullName>
    </submittedName>
</protein>
<dbReference type="Proteomes" id="UP001595387">
    <property type="component" value="Unassembled WGS sequence"/>
</dbReference>
<dbReference type="RefSeq" id="WP_390307832.1">
    <property type="nucleotide sequence ID" value="NZ_JBHRRZ010000039.1"/>
</dbReference>
<dbReference type="PANTHER" id="PTHR11328:SF28">
    <property type="entry name" value="MAJOR FACILITATOR SUPERFAMILY DOMAIN-CONTAINING PROTEIN 12"/>
    <property type="match status" value="1"/>
</dbReference>
<feature type="transmembrane region" description="Helical" evidence="1">
    <location>
        <begin position="341"/>
        <end position="359"/>
    </location>
</feature>
<dbReference type="PANTHER" id="PTHR11328">
    <property type="entry name" value="MAJOR FACILITATOR SUPERFAMILY DOMAIN-CONTAINING PROTEIN"/>
    <property type="match status" value="1"/>
</dbReference>
<keyword evidence="3" id="KW-1185">Reference proteome</keyword>
<gene>
    <name evidence="2" type="ORF">ACFODW_16200</name>
</gene>
<organism evidence="2 3">
    <name type="scientific">Virgibacillus sediminis</name>
    <dbReference type="NCBI Taxonomy" id="202260"/>
    <lineage>
        <taxon>Bacteria</taxon>
        <taxon>Bacillati</taxon>
        <taxon>Bacillota</taxon>
        <taxon>Bacilli</taxon>
        <taxon>Bacillales</taxon>
        <taxon>Bacillaceae</taxon>
        <taxon>Virgibacillus</taxon>
    </lineage>
</organism>
<accession>A0ABV7AA71</accession>
<feature type="transmembrane region" description="Helical" evidence="1">
    <location>
        <begin position="194"/>
        <end position="213"/>
    </location>
</feature>
<reference evidence="3" key="1">
    <citation type="journal article" date="2019" name="Int. J. Syst. Evol. Microbiol.">
        <title>The Global Catalogue of Microorganisms (GCM) 10K type strain sequencing project: providing services to taxonomists for standard genome sequencing and annotation.</title>
        <authorList>
            <consortium name="The Broad Institute Genomics Platform"/>
            <consortium name="The Broad Institute Genome Sequencing Center for Infectious Disease"/>
            <person name="Wu L."/>
            <person name="Ma J."/>
        </authorList>
    </citation>
    <scope>NUCLEOTIDE SEQUENCE [LARGE SCALE GENOMIC DNA]</scope>
    <source>
        <strain evidence="3">KCTC 13193</strain>
    </source>
</reference>
<dbReference type="Pfam" id="PF13347">
    <property type="entry name" value="MFS_2"/>
    <property type="match status" value="1"/>
</dbReference>
<keyword evidence="1" id="KW-1133">Transmembrane helix</keyword>
<feature type="transmembrane region" description="Helical" evidence="1">
    <location>
        <begin position="155"/>
        <end position="174"/>
    </location>
</feature>
<keyword evidence="1" id="KW-0812">Transmembrane</keyword>
<feature type="transmembrane region" description="Helical" evidence="1">
    <location>
        <begin position="115"/>
        <end position="134"/>
    </location>
</feature>
<dbReference type="InterPro" id="IPR039672">
    <property type="entry name" value="MFS_2"/>
</dbReference>
<feature type="transmembrane region" description="Helical" evidence="1">
    <location>
        <begin position="403"/>
        <end position="421"/>
    </location>
</feature>
<feature type="transmembrane region" description="Helical" evidence="1">
    <location>
        <begin position="288"/>
        <end position="305"/>
    </location>
</feature>
<dbReference type="EMBL" id="JBHRRZ010000039">
    <property type="protein sequence ID" value="MFC2949866.1"/>
    <property type="molecule type" value="Genomic_DNA"/>
</dbReference>
<feature type="transmembrane region" description="Helical" evidence="1">
    <location>
        <begin position="90"/>
        <end position="109"/>
    </location>
</feature>
<proteinExistence type="predicted"/>
<dbReference type="Gene3D" id="1.20.1250.20">
    <property type="entry name" value="MFS general substrate transporter like domains"/>
    <property type="match status" value="1"/>
</dbReference>
<feature type="transmembrane region" description="Helical" evidence="1">
    <location>
        <begin position="436"/>
        <end position="459"/>
    </location>
</feature>
<evidence type="ECO:0000313" key="3">
    <source>
        <dbReference type="Proteomes" id="UP001595387"/>
    </source>
</evidence>
<evidence type="ECO:0000313" key="2">
    <source>
        <dbReference type="EMBL" id="MFC2949866.1"/>
    </source>
</evidence>
<dbReference type="SUPFAM" id="SSF103473">
    <property type="entry name" value="MFS general substrate transporter"/>
    <property type="match status" value="1"/>
</dbReference>